<dbReference type="AlphaFoldDB" id="B7KG50"/>
<dbReference type="InterPro" id="IPR001647">
    <property type="entry name" value="HTH_TetR"/>
</dbReference>
<dbReference type="KEGG" id="cyc:PCC7424_2094"/>
<dbReference type="OrthoDB" id="9780939at2"/>
<gene>
    <name evidence="4" type="ordered locus">PCC7424_2094</name>
</gene>
<dbReference type="InterPro" id="IPR023772">
    <property type="entry name" value="DNA-bd_HTH_TetR-type_CS"/>
</dbReference>
<evidence type="ECO:0000313" key="5">
    <source>
        <dbReference type="Proteomes" id="UP000002384"/>
    </source>
</evidence>
<dbReference type="PROSITE" id="PS50977">
    <property type="entry name" value="HTH_TETR_2"/>
    <property type="match status" value="1"/>
</dbReference>
<evidence type="ECO:0000259" key="3">
    <source>
        <dbReference type="PROSITE" id="PS50977"/>
    </source>
</evidence>
<protein>
    <submittedName>
        <fullName evidence="4">Transcriptional regulator, TetR family</fullName>
    </submittedName>
</protein>
<dbReference type="GO" id="GO:0003677">
    <property type="term" value="F:DNA binding"/>
    <property type="evidence" value="ECO:0007669"/>
    <property type="project" value="UniProtKB-UniRule"/>
</dbReference>
<dbReference type="STRING" id="65393.PCC7424_2094"/>
<dbReference type="Proteomes" id="UP000002384">
    <property type="component" value="Chromosome"/>
</dbReference>
<dbReference type="SUPFAM" id="SSF46689">
    <property type="entry name" value="Homeodomain-like"/>
    <property type="match status" value="1"/>
</dbReference>
<keyword evidence="1 2" id="KW-0238">DNA-binding</keyword>
<name>B7KG50_GLOC7</name>
<dbReference type="Gene3D" id="1.10.357.10">
    <property type="entry name" value="Tetracycline Repressor, domain 2"/>
    <property type="match status" value="1"/>
</dbReference>
<dbReference type="InterPro" id="IPR009057">
    <property type="entry name" value="Homeodomain-like_sf"/>
</dbReference>
<dbReference type="EMBL" id="CP001291">
    <property type="protein sequence ID" value="ACK70521.1"/>
    <property type="molecule type" value="Genomic_DNA"/>
</dbReference>
<dbReference type="PRINTS" id="PR00455">
    <property type="entry name" value="HTHTETR"/>
</dbReference>
<dbReference type="RefSeq" id="WP_015954127.1">
    <property type="nucleotide sequence ID" value="NC_011729.1"/>
</dbReference>
<dbReference type="PANTHER" id="PTHR43479">
    <property type="entry name" value="ACREF/ENVCD OPERON REPRESSOR-RELATED"/>
    <property type="match status" value="1"/>
</dbReference>
<dbReference type="PANTHER" id="PTHR43479:SF11">
    <property type="entry name" value="ACREF_ENVCD OPERON REPRESSOR-RELATED"/>
    <property type="match status" value="1"/>
</dbReference>
<feature type="domain" description="HTH tetR-type" evidence="3">
    <location>
        <begin position="8"/>
        <end position="68"/>
    </location>
</feature>
<reference evidence="5" key="1">
    <citation type="journal article" date="2011" name="MBio">
        <title>Novel metabolic attributes of the genus Cyanothece, comprising a group of unicellular nitrogen-fixing Cyanobacteria.</title>
        <authorList>
            <person name="Bandyopadhyay A."/>
            <person name="Elvitigala T."/>
            <person name="Welsh E."/>
            <person name="Stockel J."/>
            <person name="Liberton M."/>
            <person name="Min H."/>
            <person name="Sherman L.A."/>
            <person name="Pakrasi H.B."/>
        </authorList>
    </citation>
    <scope>NUCLEOTIDE SEQUENCE [LARGE SCALE GENOMIC DNA]</scope>
    <source>
        <strain evidence="5">PCC 7424</strain>
    </source>
</reference>
<evidence type="ECO:0000256" key="2">
    <source>
        <dbReference type="PROSITE-ProRule" id="PRU00335"/>
    </source>
</evidence>
<dbReference type="HOGENOM" id="CLU_117612_0_0_3"/>
<dbReference type="eggNOG" id="COG1309">
    <property type="taxonomic scope" value="Bacteria"/>
</dbReference>
<dbReference type="InterPro" id="IPR050624">
    <property type="entry name" value="HTH-type_Tx_Regulator"/>
</dbReference>
<proteinExistence type="predicted"/>
<accession>B7KG50</accession>
<evidence type="ECO:0000313" key="4">
    <source>
        <dbReference type="EMBL" id="ACK70521.1"/>
    </source>
</evidence>
<dbReference type="PROSITE" id="PS01081">
    <property type="entry name" value="HTH_TETR_1"/>
    <property type="match status" value="1"/>
</dbReference>
<sequence>MPKIVDHNLYRQELLSKCFDLFASKGYGSVTMREIAQGIGVSTGTLYHYFSGKEAIFLQLVEEQTKQDISNFLATADRNQPLSGRIETLFNFIAKNEDYFQQQILIWVDFCRHQDNQEVLNNEKLKQADEEIRQVLTDYLQVDELIIELIFSLIYGILMARLFEGKTISYTNQGNLLAKMLTVYLQ</sequence>
<keyword evidence="5" id="KW-1185">Reference proteome</keyword>
<feature type="DNA-binding region" description="H-T-H motif" evidence="2">
    <location>
        <begin position="31"/>
        <end position="50"/>
    </location>
</feature>
<evidence type="ECO:0000256" key="1">
    <source>
        <dbReference type="ARBA" id="ARBA00023125"/>
    </source>
</evidence>
<organism evidence="4 5">
    <name type="scientific">Gloeothece citriformis (strain PCC 7424)</name>
    <name type="common">Cyanothece sp. (strain PCC 7424)</name>
    <dbReference type="NCBI Taxonomy" id="65393"/>
    <lineage>
        <taxon>Bacteria</taxon>
        <taxon>Bacillati</taxon>
        <taxon>Cyanobacteriota</taxon>
        <taxon>Cyanophyceae</taxon>
        <taxon>Oscillatoriophycideae</taxon>
        <taxon>Chroococcales</taxon>
        <taxon>Aphanothecaceae</taxon>
        <taxon>Gloeothece</taxon>
        <taxon>Gloeothece citriformis</taxon>
    </lineage>
</organism>
<dbReference type="Pfam" id="PF00440">
    <property type="entry name" value="TetR_N"/>
    <property type="match status" value="1"/>
</dbReference>